<comment type="similarity">
    <text evidence="2">Belongs to the polycystin family.</text>
</comment>
<dbReference type="Proteomes" id="UP001146793">
    <property type="component" value="Unassembled WGS sequence"/>
</dbReference>
<dbReference type="AlphaFoldDB" id="A0AAV7ZFA5"/>
<keyword evidence="8" id="KW-0479">Metal-binding</keyword>
<evidence type="ECO:0000256" key="3">
    <source>
        <dbReference type="ARBA" id="ARBA00022692"/>
    </source>
</evidence>
<feature type="transmembrane region" description="Helical" evidence="11">
    <location>
        <begin position="116"/>
        <end position="132"/>
    </location>
</feature>
<dbReference type="PRINTS" id="PR01433">
    <property type="entry name" value="POLYCYSTIN2"/>
</dbReference>
<accession>A0AAV7ZFA5</accession>
<evidence type="ECO:0000256" key="7">
    <source>
        <dbReference type="ARBA" id="ARBA00023273"/>
    </source>
</evidence>
<dbReference type="Pfam" id="PF20519">
    <property type="entry name" value="Polycystin_dom"/>
    <property type="match status" value="1"/>
</dbReference>
<keyword evidence="3 11" id="KW-0812">Transmembrane</keyword>
<keyword evidence="5 11" id="KW-0472">Membrane</keyword>
<comment type="caution">
    <text evidence="14">The sequence shown here is derived from an EMBL/GenBank/DDBJ whole genome shotgun (WGS) entry which is preliminary data.</text>
</comment>
<keyword evidence="8" id="KW-0107">Calcium channel</keyword>
<organism evidence="14 15">
    <name type="scientific">Anaeramoeba flamelloides</name>
    <dbReference type="NCBI Taxonomy" id="1746091"/>
    <lineage>
        <taxon>Eukaryota</taxon>
        <taxon>Metamonada</taxon>
        <taxon>Anaeramoebidae</taxon>
        <taxon>Anaeramoeba</taxon>
    </lineage>
</organism>
<keyword evidence="8" id="KW-0406">Ion transport</keyword>
<evidence type="ECO:0000256" key="11">
    <source>
        <dbReference type="SAM" id="Phobius"/>
    </source>
</evidence>
<name>A0AAV7ZFA5_9EUKA</name>
<evidence type="ECO:0000259" key="12">
    <source>
        <dbReference type="Pfam" id="PF08016"/>
    </source>
</evidence>
<protein>
    <submittedName>
        <fullName evidence="14">Polycystin family member</fullName>
    </submittedName>
</protein>
<dbReference type="GO" id="GO:0060170">
    <property type="term" value="C:ciliary membrane"/>
    <property type="evidence" value="ECO:0007669"/>
    <property type="project" value="UniProtKB-SubCell"/>
</dbReference>
<feature type="binding site" evidence="8">
    <location>
        <position position="665"/>
    </location>
    <ligand>
        <name>Ca(2+)</name>
        <dbReference type="ChEBI" id="CHEBI:29108"/>
        <label>2</label>
    </ligand>
</feature>
<dbReference type="InterPro" id="IPR051223">
    <property type="entry name" value="Polycystin"/>
</dbReference>
<keyword evidence="7" id="KW-0966">Cell projection</keyword>
<evidence type="ECO:0000259" key="13">
    <source>
        <dbReference type="Pfam" id="PF20519"/>
    </source>
</evidence>
<keyword evidence="8" id="KW-0407">Ion channel</keyword>
<keyword evidence="8" id="KW-0106">Calcium</keyword>
<dbReference type="PANTHER" id="PTHR10877">
    <property type="entry name" value="POLYCYSTIN FAMILY MEMBER"/>
    <property type="match status" value="1"/>
</dbReference>
<feature type="domain" description="Polycystin cation channel PKD1/PKD2" evidence="12">
    <location>
        <begin position="358"/>
        <end position="577"/>
    </location>
</feature>
<dbReference type="Gene3D" id="1.10.287.70">
    <property type="match status" value="1"/>
</dbReference>
<comment type="subcellular location">
    <subcellularLocation>
        <location evidence="1">Cell projection</location>
        <location evidence="1">Cilium membrane</location>
        <topology evidence="1">Multi-pass membrane protein</topology>
    </subcellularLocation>
</comment>
<evidence type="ECO:0000313" key="14">
    <source>
        <dbReference type="EMBL" id="KAJ3438670.1"/>
    </source>
</evidence>
<dbReference type="GO" id="GO:0005509">
    <property type="term" value="F:calcium ion binding"/>
    <property type="evidence" value="ECO:0007669"/>
    <property type="project" value="InterPro"/>
</dbReference>
<feature type="region of interest" description="Disordered" evidence="10">
    <location>
        <begin position="1"/>
        <end position="40"/>
    </location>
</feature>
<dbReference type="InterPro" id="IPR046791">
    <property type="entry name" value="Polycystin_dom"/>
</dbReference>
<dbReference type="Gene3D" id="1.20.120.350">
    <property type="entry name" value="Voltage-gated potassium channels. Chain C"/>
    <property type="match status" value="1"/>
</dbReference>
<proteinExistence type="inferred from homology"/>
<evidence type="ECO:0000256" key="1">
    <source>
        <dbReference type="ARBA" id="ARBA00004272"/>
    </source>
</evidence>
<evidence type="ECO:0000256" key="10">
    <source>
        <dbReference type="SAM" id="MobiDB-lite"/>
    </source>
</evidence>
<dbReference type="EMBL" id="JANTQA010000032">
    <property type="protein sequence ID" value="KAJ3438670.1"/>
    <property type="molecule type" value="Genomic_DNA"/>
</dbReference>
<dbReference type="PANTHER" id="PTHR10877:SF183">
    <property type="entry name" value="AT14535P-RELATED"/>
    <property type="match status" value="1"/>
</dbReference>
<feature type="transmembrane region" description="Helical" evidence="11">
    <location>
        <begin position="551"/>
        <end position="572"/>
    </location>
</feature>
<feature type="compositionally biased region" description="Low complexity" evidence="10">
    <location>
        <begin position="1"/>
        <end position="15"/>
    </location>
</feature>
<gene>
    <name evidence="14" type="ORF">M0812_14681</name>
</gene>
<dbReference type="FunFam" id="1.10.287.70:FF:000086">
    <property type="entry name" value="Polycystic kidney disease 2"/>
    <property type="match status" value="1"/>
</dbReference>
<evidence type="ECO:0000256" key="2">
    <source>
        <dbReference type="ARBA" id="ARBA00007200"/>
    </source>
</evidence>
<dbReference type="SUPFAM" id="SSF81324">
    <property type="entry name" value="Voltage-gated potassium channels"/>
    <property type="match status" value="1"/>
</dbReference>
<keyword evidence="8" id="KW-0109">Calcium transport</keyword>
<feature type="transmembrane region" description="Helical" evidence="11">
    <location>
        <begin position="450"/>
        <end position="469"/>
    </location>
</feature>
<dbReference type="GO" id="GO:0005262">
    <property type="term" value="F:calcium channel activity"/>
    <property type="evidence" value="ECO:0007669"/>
    <property type="project" value="UniProtKB-KW"/>
</dbReference>
<dbReference type="InterPro" id="IPR003915">
    <property type="entry name" value="PKD_2"/>
</dbReference>
<evidence type="ECO:0000256" key="6">
    <source>
        <dbReference type="ARBA" id="ARBA00023180"/>
    </source>
</evidence>
<evidence type="ECO:0000256" key="8">
    <source>
        <dbReference type="PIRSR" id="PIRSR603915-1"/>
    </source>
</evidence>
<feature type="transmembrane region" description="Helical" evidence="11">
    <location>
        <begin position="361"/>
        <end position="379"/>
    </location>
</feature>
<evidence type="ECO:0000313" key="15">
    <source>
        <dbReference type="Proteomes" id="UP001146793"/>
    </source>
</evidence>
<dbReference type="InterPro" id="IPR013122">
    <property type="entry name" value="PKD1_2_channel"/>
</dbReference>
<evidence type="ECO:0000256" key="5">
    <source>
        <dbReference type="ARBA" id="ARBA00023136"/>
    </source>
</evidence>
<evidence type="ECO:0000256" key="4">
    <source>
        <dbReference type="ARBA" id="ARBA00022989"/>
    </source>
</evidence>
<dbReference type="InterPro" id="IPR027359">
    <property type="entry name" value="Volt_channel_dom_sf"/>
</dbReference>
<keyword evidence="8" id="KW-0813">Transport</keyword>
<feature type="transmembrane region" description="Helical" evidence="11">
    <location>
        <begin position="399"/>
        <end position="423"/>
    </location>
</feature>
<reference evidence="14" key="1">
    <citation type="submission" date="2022-08" db="EMBL/GenBank/DDBJ databases">
        <title>Novel sulphate-reducing endosymbionts in the free-living metamonad Anaeramoeba.</title>
        <authorList>
            <person name="Jerlstrom-Hultqvist J."/>
            <person name="Cepicka I."/>
            <person name="Gallot-Lavallee L."/>
            <person name="Salas-Leiva D."/>
            <person name="Curtis B.A."/>
            <person name="Zahonova K."/>
            <person name="Pipaliya S."/>
            <person name="Dacks J."/>
            <person name="Roger A.J."/>
        </authorList>
    </citation>
    <scope>NUCLEOTIDE SEQUENCE</scope>
    <source>
        <strain evidence="14">Busselton2</strain>
    </source>
</reference>
<feature type="disulfide bond" evidence="9">
    <location>
        <begin position="219"/>
        <end position="234"/>
    </location>
</feature>
<feature type="transmembrane region" description="Helical" evidence="11">
    <location>
        <begin position="489"/>
        <end position="511"/>
    </location>
</feature>
<evidence type="ECO:0000256" key="9">
    <source>
        <dbReference type="PIRSR" id="PIRSR603915-2"/>
    </source>
</evidence>
<sequence length="737" mass="85768">MSQKSDTSSSSSTSSSDEDNKGGTNQLRQRRPTVGLNPFQNLKTNPLRLQVENLLGGTSSEEDDFNVNILEVSSDTESGSEYDEGFQEDQRIRLTLKRVFSYLDNQDLRRKFVKDLLVYVCFLILLIAFITMQRSVEENWEMYSGLDETFVLKQYPPDFSHVFKNLYDVGSVEELFQWARGPFVKGIVGNGEETEFIMESNIQIGALVIRQHRVDSQFCTVPKRYRNITGTKNCNPSYMEAFKSRESYGAKPWTYTSGSDTKIPNFWGKLTTYYGGGGFCVVIDKKSDIKTEIEYLEDNNYIDKSTRVVFFHLFVFNPNSWTFSELIPFFEFGPGGMIFPRVKFRSFKLDLYERSNDKIRIIIEALLLCFLVYYSYGIYKEYLLTYYRTANKWEYFKSFWNVLDLINILLFWGIVIIIMNFLFNKSSDNPDITSLDWVKLSSLSGKFSNLYNFIAFNAFLSIIKIFQFLRMNQRMSLLWDTLEGAMPNLAVFLVFFMIIFVAFSLAGQVIFGPSLDSFRDFTASIITSFKMSLGEIEFGELKQVNRVLGPVYYVFFTFFVIYTLMNMFLAILNDSYEKHHQSTSQDELNTALMKGVGKVKNVLKMVKGKMNKTDKTEHESEDEHEPTLSEVTQQALFKLKEMRKKYGKNRKLDIIEIRSIFDEIDGINLLFDQVAVELEEENMYDVKKPIKNQTNEELIRNLPNKERIKYLKKINKEEKKAIQDLKSKIDLILKSLN</sequence>
<keyword evidence="4 11" id="KW-1133">Transmembrane helix</keyword>
<feature type="domain" description="Polycystin" evidence="13">
    <location>
        <begin position="166"/>
        <end position="349"/>
    </location>
</feature>
<keyword evidence="6" id="KW-0325">Glycoprotein</keyword>
<dbReference type="Pfam" id="PF08016">
    <property type="entry name" value="PKD_channel"/>
    <property type="match status" value="1"/>
</dbReference>